<gene>
    <name evidence="2" type="ORF">CVS27_08840</name>
</gene>
<feature type="domain" description="Bacterial bifunctional deaminase-reductase C-terminal" evidence="1">
    <location>
        <begin position="76"/>
        <end position="163"/>
    </location>
</feature>
<dbReference type="Pfam" id="PF01872">
    <property type="entry name" value="RibD_C"/>
    <property type="match status" value="1"/>
</dbReference>
<reference evidence="2 3" key="1">
    <citation type="submission" date="2018-01" db="EMBL/GenBank/DDBJ databases">
        <title>Arthrobacter sp. nov., from glaciers in China.</title>
        <authorList>
            <person name="Liu Q."/>
            <person name="Xin Y.-H."/>
        </authorList>
    </citation>
    <scope>NUCLEOTIDE SEQUENCE [LARGE SCALE GENOMIC DNA]</scope>
    <source>
        <strain evidence="2 3">HLT2-12-2</strain>
    </source>
</reference>
<protein>
    <submittedName>
        <fullName evidence="2">Deaminase</fullName>
    </submittedName>
</protein>
<evidence type="ECO:0000313" key="3">
    <source>
        <dbReference type="Proteomes" id="UP000237061"/>
    </source>
</evidence>
<dbReference type="AlphaFoldDB" id="A0A2S3ZXK3"/>
<evidence type="ECO:0000259" key="1">
    <source>
        <dbReference type="Pfam" id="PF01872"/>
    </source>
</evidence>
<dbReference type="Proteomes" id="UP000237061">
    <property type="component" value="Unassembled WGS sequence"/>
</dbReference>
<organism evidence="2 3">
    <name type="scientific">Arthrobacter glacialis</name>
    <dbReference type="NCBI Taxonomy" id="1664"/>
    <lineage>
        <taxon>Bacteria</taxon>
        <taxon>Bacillati</taxon>
        <taxon>Actinomycetota</taxon>
        <taxon>Actinomycetes</taxon>
        <taxon>Micrococcales</taxon>
        <taxon>Micrococcaceae</taxon>
        <taxon>Arthrobacter</taxon>
    </lineage>
</organism>
<dbReference type="EMBL" id="PPXC01000005">
    <property type="protein sequence ID" value="POH73995.1"/>
    <property type="molecule type" value="Genomic_DNA"/>
</dbReference>
<name>A0A2S3ZXK3_ARTGL</name>
<dbReference type="Gene3D" id="3.40.430.10">
    <property type="entry name" value="Dihydrofolate Reductase, subunit A"/>
    <property type="match status" value="1"/>
</dbReference>
<dbReference type="GO" id="GO:0008703">
    <property type="term" value="F:5-amino-6-(5-phosphoribosylamino)uracil reductase activity"/>
    <property type="evidence" value="ECO:0007669"/>
    <property type="project" value="InterPro"/>
</dbReference>
<evidence type="ECO:0000313" key="2">
    <source>
        <dbReference type="EMBL" id="POH73995.1"/>
    </source>
</evidence>
<dbReference type="GO" id="GO:0009231">
    <property type="term" value="P:riboflavin biosynthetic process"/>
    <property type="evidence" value="ECO:0007669"/>
    <property type="project" value="InterPro"/>
</dbReference>
<accession>A0A2S3ZXK3</accession>
<dbReference type="RefSeq" id="WP_103465352.1">
    <property type="nucleotide sequence ID" value="NZ_PPXC01000005.1"/>
</dbReference>
<dbReference type="SUPFAM" id="SSF53597">
    <property type="entry name" value="Dihydrofolate reductase-like"/>
    <property type="match status" value="1"/>
</dbReference>
<keyword evidence="3" id="KW-1185">Reference proteome</keyword>
<dbReference type="InterPro" id="IPR002734">
    <property type="entry name" value="RibDG_C"/>
</dbReference>
<sequence length="206" mass="21703">MTRIVYYTASTINGYLADQHHSLDWLFAVEGEEGPDIAAFMDTMGVFVEGSSTYEWVLKHENLLAEPAKWRQFYGTKPTYVFTSRTLPVPEGADVRFVNGPVSAALEEIKEASGDLDVWVVGGGDLAGQFLDINALDELVITLAPATLDGGALLLPRTVGSDRIKLRSAAQHGPFAMLHYDVLPSGGGSSAAGASAAGSSAAGAGQ</sequence>
<comment type="caution">
    <text evidence="2">The sequence shown here is derived from an EMBL/GenBank/DDBJ whole genome shotgun (WGS) entry which is preliminary data.</text>
</comment>
<proteinExistence type="predicted"/>
<dbReference type="InterPro" id="IPR050765">
    <property type="entry name" value="Riboflavin_Biosynth_HTPR"/>
</dbReference>
<dbReference type="PANTHER" id="PTHR38011:SF11">
    <property type="entry name" value="2,5-DIAMINO-6-RIBOSYLAMINO-4(3H)-PYRIMIDINONE 5'-PHOSPHATE REDUCTASE"/>
    <property type="match status" value="1"/>
</dbReference>
<dbReference type="InterPro" id="IPR024072">
    <property type="entry name" value="DHFR-like_dom_sf"/>
</dbReference>
<dbReference type="PANTHER" id="PTHR38011">
    <property type="entry name" value="DIHYDROFOLATE REDUCTASE FAMILY PROTEIN (AFU_ORTHOLOGUE AFUA_8G06820)"/>
    <property type="match status" value="1"/>
</dbReference>